<evidence type="ECO:0000313" key="2">
    <source>
        <dbReference type="Proteomes" id="UP000814128"/>
    </source>
</evidence>
<dbReference type="Proteomes" id="UP000814128">
    <property type="component" value="Unassembled WGS sequence"/>
</dbReference>
<keyword evidence="2" id="KW-1185">Reference proteome</keyword>
<proteinExistence type="predicted"/>
<reference evidence="1" key="1">
    <citation type="submission" date="2021-02" db="EMBL/GenBank/DDBJ databases">
        <authorList>
            <consortium name="DOE Joint Genome Institute"/>
            <person name="Ahrendt S."/>
            <person name="Looney B.P."/>
            <person name="Miyauchi S."/>
            <person name="Morin E."/>
            <person name="Drula E."/>
            <person name="Courty P.E."/>
            <person name="Chicoki N."/>
            <person name="Fauchery L."/>
            <person name="Kohler A."/>
            <person name="Kuo A."/>
            <person name="Labutti K."/>
            <person name="Pangilinan J."/>
            <person name="Lipzen A."/>
            <person name="Riley R."/>
            <person name="Andreopoulos W."/>
            <person name="He G."/>
            <person name="Johnson J."/>
            <person name="Barry K.W."/>
            <person name="Grigoriev I.V."/>
            <person name="Nagy L."/>
            <person name="Hibbett D."/>
            <person name="Henrissat B."/>
            <person name="Matheny P.B."/>
            <person name="Labbe J."/>
            <person name="Martin F."/>
        </authorList>
    </citation>
    <scope>NUCLEOTIDE SEQUENCE</scope>
    <source>
        <strain evidence="1">EC-137</strain>
    </source>
</reference>
<accession>A0ACB8QH81</accession>
<reference evidence="1" key="2">
    <citation type="journal article" date="2022" name="New Phytol.">
        <title>Evolutionary transition to the ectomycorrhizal habit in the genomes of a hyperdiverse lineage of mushroom-forming fungi.</title>
        <authorList>
            <person name="Looney B."/>
            <person name="Miyauchi S."/>
            <person name="Morin E."/>
            <person name="Drula E."/>
            <person name="Courty P.E."/>
            <person name="Kohler A."/>
            <person name="Kuo A."/>
            <person name="LaButti K."/>
            <person name="Pangilinan J."/>
            <person name="Lipzen A."/>
            <person name="Riley R."/>
            <person name="Andreopoulos W."/>
            <person name="He G."/>
            <person name="Johnson J."/>
            <person name="Nolan M."/>
            <person name="Tritt A."/>
            <person name="Barry K.W."/>
            <person name="Grigoriev I.V."/>
            <person name="Nagy L.G."/>
            <person name="Hibbett D."/>
            <person name="Henrissat B."/>
            <person name="Matheny P.B."/>
            <person name="Labbe J."/>
            <person name="Martin F.M."/>
        </authorList>
    </citation>
    <scope>NUCLEOTIDE SEQUENCE</scope>
    <source>
        <strain evidence="1">EC-137</strain>
    </source>
</reference>
<name>A0ACB8QH81_9AGAM</name>
<evidence type="ECO:0000313" key="1">
    <source>
        <dbReference type="EMBL" id="KAI0031017.1"/>
    </source>
</evidence>
<comment type="caution">
    <text evidence="1">The sequence shown here is derived from an EMBL/GenBank/DDBJ whole genome shotgun (WGS) entry which is preliminary data.</text>
</comment>
<dbReference type="EMBL" id="MU273596">
    <property type="protein sequence ID" value="KAI0031017.1"/>
    <property type="molecule type" value="Genomic_DNA"/>
</dbReference>
<organism evidence="1 2">
    <name type="scientific">Vararia minispora EC-137</name>
    <dbReference type="NCBI Taxonomy" id="1314806"/>
    <lineage>
        <taxon>Eukaryota</taxon>
        <taxon>Fungi</taxon>
        <taxon>Dikarya</taxon>
        <taxon>Basidiomycota</taxon>
        <taxon>Agaricomycotina</taxon>
        <taxon>Agaricomycetes</taxon>
        <taxon>Russulales</taxon>
        <taxon>Lachnocladiaceae</taxon>
        <taxon>Vararia</taxon>
    </lineage>
</organism>
<protein>
    <submittedName>
        <fullName evidence="1">FAD-binding domain-containing protein</fullName>
    </submittedName>
</protein>
<gene>
    <name evidence="1" type="ORF">K488DRAFT_71736</name>
</gene>
<sequence length="552" mass="58425">MMFSRALFVSVASLAWTSKVLGRCRTQPGDPGFPSATDWAAFNNTIDGRLLTVVPSAGVCAQLNCTEAQWTSSVFRDMMPGQMNQDYDAVPPELCLRNGTTCAQGNVPLYAVNAMTTEHVQAGIRFAVQHNLRVAVKASGHDGLGRSTAKHSLLIWVHSLQNITFTESFRVGGRDLGSAVTLGSGVRLQTIYSAAEQVGKMVVGGTIATAALGGGYIQGAGHSAFSPTLGLASDNALQFEIVLASGEVVVANDNSHSDLFWAVRGGGAGSWGVVTSVVVKTYPTFNATEYDVSISLPSIDAISSVMTSHAKHVFEWGDVGQYYTISAAPQGIIMTFVEYFPNTSAAGAIALMEPFWEEVRALGASVLSNSTTTSIANELVRRADDAVAVLTIQGSRLIPAKAYQDGPDGIGQVHGQLIDMGYVIIGSVVAGGKVAENANISSAVTPKWRTAKSHIVLLAIWNESTTATEVEGIKEAMTTRAVPLLANATGETDSGAYSNEADVREPDFQTTFFGGNYARLSTIKAKYDPQDLFIVSVGVGSERWDEDGLCTV</sequence>